<protein>
    <submittedName>
        <fullName evidence="2">Trimethylamine methyltransferase family protein</fullName>
    </submittedName>
</protein>
<evidence type="ECO:0000313" key="3">
    <source>
        <dbReference type="Proteomes" id="UP001208186"/>
    </source>
</evidence>
<organism evidence="2 4">
    <name type="scientific">Halapricum hydrolyticum</name>
    <dbReference type="NCBI Taxonomy" id="2979991"/>
    <lineage>
        <taxon>Archaea</taxon>
        <taxon>Methanobacteriati</taxon>
        <taxon>Methanobacteriota</taxon>
        <taxon>Stenosarchaea group</taxon>
        <taxon>Halobacteria</taxon>
        <taxon>Halobacteriales</taxon>
        <taxon>Haloarculaceae</taxon>
        <taxon>Halapricum</taxon>
    </lineage>
</organism>
<dbReference type="Proteomes" id="UP001209746">
    <property type="component" value="Unassembled WGS sequence"/>
</dbReference>
<reference evidence="2" key="1">
    <citation type="submission" date="2023-02" db="EMBL/GenBank/DDBJ databases">
        <title>Enrichment on poylsaccharides allowed isolation of novel metabolic and taxonomic groups of Haloarchaea.</title>
        <authorList>
            <person name="Sorokin D.Y."/>
            <person name="Elcheninov A.G."/>
            <person name="Khizhniak T.V."/>
            <person name="Kolganova T.V."/>
            <person name="Kublanov I.V."/>
        </authorList>
    </citation>
    <scope>NUCLEOTIDE SEQUENCE</scope>
    <source>
        <strain evidence="1 3">HArc-curdl5-1</strain>
        <strain evidence="2">HArc-curdl7</strain>
    </source>
</reference>
<evidence type="ECO:0000313" key="1">
    <source>
        <dbReference type="EMBL" id="MCU4719089.1"/>
    </source>
</evidence>
<dbReference type="Proteomes" id="UP001208186">
    <property type="component" value="Unassembled WGS sequence"/>
</dbReference>
<gene>
    <name evidence="2" type="ORF">OB914_14370</name>
    <name evidence="1" type="ORF">OB916_13625</name>
</gene>
<dbReference type="GO" id="GO:0032259">
    <property type="term" value="P:methylation"/>
    <property type="evidence" value="ECO:0007669"/>
    <property type="project" value="UniProtKB-KW"/>
</dbReference>
<sequence length="81" mass="9174">MSRTRAVYVGSDGNYYGEADIWERFETGCWAPFAWDSESGEEWVETDEQQLLVLTPTSPEELPQRVDIERTEAGLSIDSAV</sequence>
<dbReference type="GO" id="GO:0008168">
    <property type="term" value="F:methyltransferase activity"/>
    <property type="evidence" value="ECO:0007669"/>
    <property type="project" value="UniProtKB-KW"/>
</dbReference>
<evidence type="ECO:0000313" key="2">
    <source>
        <dbReference type="EMBL" id="MCU4728138.1"/>
    </source>
</evidence>
<comment type="caution">
    <text evidence="2">The sequence shown here is derived from an EMBL/GenBank/DDBJ whole genome shotgun (WGS) entry which is preliminary data.</text>
</comment>
<name>A0AAE3IF33_9EURY</name>
<dbReference type="RefSeq" id="WP_315909841.1">
    <property type="nucleotide sequence ID" value="NZ_JAOPKC010000020.1"/>
</dbReference>
<proteinExistence type="predicted"/>
<dbReference type="EMBL" id="JAOPKD010000020">
    <property type="protein sequence ID" value="MCU4728138.1"/>
    <property type="molecule type" value="Genomic_DNA"/>
</dbReference>
<evidence type="ECO:0000313" key="4">
    <source>
        <dbReference type="Proteomes" id="UP001209746"/>
    </source>
</evidence>
<keyword evidence="2" id="KW-0808">Transferase</keyword>
<keyword evidence="3" id="KW-1185">Reference proteome</keyword>
<accession>A0AAE3IF33</accession>
<dbReference type="EMBL" id="JAOPKC010000020">
    <property type="protein sequence ID" value="MCU4719089.1"/>
    <property type="molecule type" value="Genomic_DNA"/>
</dbReference>
<dbReference type="AlphaFoldDB" id="A0AAE3IF33"/>
<keyword evidence="2" id="KW-0489">Methyltransferase</keyword>